<accession>A0A2T5V8T2</accession>
<proteinExistence type="inferred from homology"/>
<dbReference type="PANTHER" id="PTHR34040">
    <property type="entry name" value="FLAGELLAR BIOSYNTHETIC PROTEIN FLIQ"/>
    <property type="match status" value="1"/>
</dbReference>
<dbReference type="PANTHER" id="PTHR34040:SF2">
    <property type="entry name" value="FLAGELLAR BIOSYNTHETIC PROTEIN FLIQ"/>
    <property type="match status" value="1"/>
</dbReference>
<evidence type="ECO:0000256" key="2">
    <source>
        <dbReference type="ARBA" id="ARBA00006156"/>
    </source>
</evidence>
<evidence type="ECO:0000256" key="9">
    <source>
        <dbReference type="RuleBase" id="RU364090"/>
    </source>
</evidence>
<name>A0A2T5V8T2_9HYPH</name>
<comment type="similarity">
    <text evidence="2 9">Belongs to the FliQ/MopD/SpaQ family.</text>
</comment>
<keyword evidence="4 9" id="KW-1003">Cell membrane</keyword>
<evidence type="ECO:0000256" key="3">
    <source>
        <dbReference type="ARBA" id="ARBA00021718"/>
    </source>
</evidence>
<dbReference type="InterPro" id="IPR006305">
    <property type="entry name" value="FliQ"/>
</dbReference>
<dbReference type="PIRSF" id="PIRSF004669">
    <property type="entry name" value="FliQ"/>
    <property type="match status" value="1"/>
</dbReference>
<protein>
    <recommendedName>
        <fullName evidence="3 9">Flagellar biosynthetic protein FliQ</fullName>
    </recommendedName>
</protein>
<evidence type="ECO:0000313" key="10">
    <source>
        <dbReference type="EMBL" id="PTW60168.1"/>
    </source>
</evidence>
<sequence length="88" mass="9296">MNEADALDLVRNAIWAIIVGAAPAIVPAMIVGVTIALMQALTQVQEVTLTFIPKIVAILVMIVIAGPFIGAQIYAFTALAYSHIETGF</sequence>
<keyword evidence="11" id="KW-1185">Reference proteome</keyword>
<comment type="subcellular location">
    <subcellularLocation>
        <location evidence="1 9">Cell membrane</location>
        <topology evidence="1">Multi-pass membrane protein</topology>
    </subcellularLocation>
    <subcellularLocation>
        <location evidence="9">Bacterial flagellum basal body</location>
    </subcellularLocation>
</comment>
<dbReference type="RefSeq" id="WP_107990451.1">
    <property type="nucleotide sequence ID" value="NZ_QAYG01000005.1"/>
</dbReference>
<feature type="transmembrane region" description="Helical" evidence="9">
    <location>
        <begin position="12"/>
        <end position="37"/>
    </location>
</feature>
<keyword evidence="5 9" id="KW-0812">Transmembrane</keyword>
<evidence type="ECO:0000256" key="6">
    <source>
        <dbReference type="ARBA" id="ARBA00022989"/>
    </source>
</evidence>
<dbReference type="GO" id="GO:0044780">
    <property type="term" value="P:bacterial-type flagellum assembly"/>
    <property type="evidence" value="ECO:0007669"/>
    <property type="project" value="InterPro"/>
</dbReference>
<evidence type="ECO:0000256" key="5">
    <source>
        <dbReference type="ARBA" id="ARBA00022692"/>
    </source>
</evidence>
<dbReference type="EMBL" id="QAYG01000005">
    <property type="protein sequence ID" value="PTW60168.1"/>
    <property type="molecule type" value="Genomic_DNA"/>
</dbReference>
<evidence type="ECO:0000313" key="11">
    <source>
        <dbReference type="Proteomes" id="UP000244081"/>
    </source>
</evidence>
<evidence type="ECO:0000256" key="4">
    <source>
        <dbReference type="ARBA" id="ARBA00022475"/>
    </source>
</evidence>
<keyword evidence="7 9" id="KW-0472">Membrane</keyword>
<dbReference type="GO" id="GO:0009306">
    <property type="term" value="P:protein secretion"/>
    <property type="evidence" value="ECO:0007669"/>
    <property type="project" value="InterPro"/>
</dbReference>
<dbReference type="GO" id="GO:0009425">
    <property type="term" value="C:bacterial-type flagellum basal body"/>
    <property type="evidence" value="ECO:0007669"/>
    <property type="project" value="UniProtKB-SubCell"/>
</dbReference>
<comment type="function">
    <text evidence="9">Role in flagellar biosynthesis.</text>
</comment>
<keyword evidence="10" id="KW-0282">Flagellum</keyword>
<reference evidence="10 11" key="1">
    <citation type="submission" date="2018-04" db="EMBL/GenBank/DDBJ databases">
        <title>Genomic Encyclopedia of Archaeal and Bacterial Type Strains, Phase II (KMG-II): from individual species to whole genera.</title>
        <authorList>
            <person name="Goeker M."/>
        </authorList>
    </citation>
    <scope>NUCLEOTIDE SEQUENCE [LARGE SCALE GENOMIC DNA]</scope>
    <source>
        <strain evidence="10 11">DSM 23382</strain>
    </source>
</reference>
<keyword evidence="6 9" id="KW-1133">Transmembrane helix</keyword>
<dbReference type="AlphaFoldDB" id="A0A2T5V8T2"/>
<evidence type="ECO:0000256" key="7">
    <source>
        <dbReference type="ARBA" id="ARBA00023136"/>
    </source>
</evidence>
<evidence type="ECO:0000256" key="1">
    <source>
        <dbReference type="ARBA" id="ARBA00004651"/>
    </source>
</evidence>
<feature type="transmembrane region" description="Helical" evidence="9">
    <location>
        <begin position="58"/>
        <end position="81"/>
    </location>
</feature>
<comment type="caution">
    <text evidence="10">The sequence shown here is derived from an EMBL/GenBank/DDBJ whole genome shotgun (WGS) entry which is preliminary data.</text>
</comment>
<keyword evidence="8 9" id="KW-0975">Bacterial flagellum</keyword>
<dbReference type="Proteomes" id="UP000244081">
    <property type="component" value="Unassembled WGS sequence"/>
</dbReference>
<dbReference type="NCBIfam" id="TIGR01402">
    <property type="entry name" value="fliQ"/>
    <property type="match status" value="1"/>
</dbReference>
<dbReference type="OrthoDB" id="9806440at2"/>
<gene>
    <name evidence="9" type="primary">fliQ</name>
    <name evidence="10" type="ORF">C8N35_105171</name>
</gene>
<evidence type="ECO:0000256" key="8">
    <source>
        <dbReference type="ARBA" id="ARBA00023143"/>
    </source>
</evidence>
<organism evidence="10 11">
    <name type="scientific">Breoghania corrubedonensis</name>
    <dbReference type="NCBI Taxonomy" id="665038"/>
    <lineage>
        <taxon>Bacteria</taxon>
        <taxon>Pseudomonadati</taxon>
        <taxon>Pseudomonadota</taxon>
        <taxon>Alphaproteobacteria</taxon>
        <taxon>Hyphomicrobiales</taxon>
        <taxon>Stappiaceae</taxon>
        <taxon>Breoghania</taxon>
    </lineage>
</organism>
<dbReference type="Pfam" id="PF01313">
    <property type="entry name" value="Bac_export_3"/>
    <property type="match status" value="1"/>
</dbReference>
<dbReference type="PRINTS" id="PR00952">
    <property type="entry name" value="TYPE3IMQPROT"/>
</dbReference>
<dbReference type="NCBIfam" id="NF004671">
    <property type="entry name" value="PRK06010.1"/>
    <property type="match status" value="1"/>
</dbReference>
<keyword evidence="10" id="KW-0969">Cilium</keyword>
<keyword evidence="10" id="KW-0966">Cell projection</keyword>
<dbReference type="GO" id="GO:0005886">
    <property type="term" value="C:plasma membrane"/>
    <property type="evidence" value="ECO:0007669"/>
    <property type="project" value="UniProtKB-SubCell"/>
</dbReference>
<dbReference type="InterPro" id="IPR002191">
    <property type="entry name" value="Bac_export_3"/>
</dbReference>